<dbReference type="CDD" id="cd01335">
    <property type="entry name" value="Radical_SAM"/>
    <property type="match status" value="1"/>
</dbReference>
<comment type="caution">
    <text evidence="22">The sequence shown here is derived from an EMBL/GenBank/DDBJ whole genome shotgun (WGS) entry which is preliminary data.</text>
</comment>
<keyword evidence="12" id="KW-0411">Iron-sulfur</keyword>
<evidence type="ECO:0000256" key="1">
    <source>
        <dbReference type="ARBA" id="ARBA00001966"/>
    </source>
</evidence>
<evidence type="ECO:0000256" key="9">
    <source>
        <dbReference type="ARBA" id="ARBA00022723"/>
    </source>
</evidence>
<evidence type="ECO:0000256" key="4">
    <source>
        <dbReference type="ARBA" id="ARBA00012821"/>
    </source>
</evidence>
<feature type="transmembrane region" description="Helical" evidence="19">
    <location>
        <begin position="45"/>
        <end position="64"/>
    </location>
</feature>
<dbReference type="InterPro" id="IPR001094">
    <property type="entry name" value="Flavdoxin-like"/>
</dbReference>
<dbReference type="InterPro" id="IPR029039">
    <property type="entry name" value="Flavoprotein-like_sf"/>
</dbReference>
<feature type="non-terminal residue" evidence="22">
    <location>
        <position position="794"/>
    </location>
</feature>
<dbReference type="InterPro" id="IPR013785">
    <property type="entry name" value="Aldolase_TIM"/>
</dbReference>
<feature type="non-terminal residue" evidence="22">
    <location>
        <position position="1"/>
    </location>
</feature>
<dbReference type="AlphaFoldDB" id="A0A0V1JI73"/>
<keyword evidence="7" id="KW-0949">S-adenosyl-L-methionine</keyword>
<dbReference type="PROSITE" id="PS50902">
    <property type="entry name" value="FLAVODOXIN_LIKE"/>
    <property type="match status" value="1"/>
</dbReference>
<dbReference type="PANTHER" id="PTHR13930">
    <property type="entry name" value="S-ADENOSYL-L-METHIONINE-DEPENDENT TRNA 4-DEMETHYLWYOSINE SYNTHASE"/>
    <property type="match status" value="1"/>
</dbReference>
<evidence type="ECO:0000256" key="15">
    <source>
        <dbReference type="ARBA" id="ARBA00049466"/>
    </source>
</evidence>
<evidence type="ECO:0000313" key="23">
    <source>
        <dbReference type="Proteomes" id="UP000054805"/>
    </source>
</evidence>
<feature type="transmembrane region" description="Helical" evidence="19">
    <location>
        <begin position="224"/>
        <end position="248"/>
    </location>
</feature>
<organism evidence="22 23">
    <name type="scientific">Trichinella pseudospiralis</name>
    <name type="common">Parasitic roundworm</name>
    <dbReference type="NCBI Taxonomy" id="6337"/>
    <lineage>
        <taxon>Eukaryota</taxon>
        <taxon>Metazoa</taxon>
        <taxon>Ecdysozoa</taxon>
        <taxon>Nematoda</taxon>
        <taxon>Enoplea</taxon>
        <taxon>Dorylaimia</taxon>
        <taxon>Trichinellida</taxon>
        <taxon>Trichinellidae</taxon>
        <taxon>Trichinella</taxon>
    </lineage>
</organism>
<name>A0A0V1JI73_TRIPS</name>
<dbReference type="EC" id="4.1.3.44" evidence="4"/>
<dbReference type="FunFam" id="3.20.20.70:FF:000196">
    <property type="entry name" value="S-adenosyl-L-methionine-dependent tRNA 4-demethylwyosine synthase"/>
    <property type="match status" value="1"/>
</dbReference>
<dbReference type="GO" id="GO:0046872">
    <property type="term" value="F:metal ion binding"/>
    <property type="evidence" value="ECO:0007669"/>
    <property type="project" value="UniProtKB-KW"/>
</dbReference>
<proteinExistence type="inferred from homology"/>
<comment type="similarity">
    <text evidence="3">Belongs to the TYW1 family.</text>
</comment>
<dbReference type="InterPro" id="IPR058240">
    <property type="entry name" value="rSAM_sf"/>
</dbReference>
<dbReference type="Gene3D" id="3.20.20.70">
    <property type="entry name" value="Aldolase class I"/>
    <property type="match status" value="1"/>
</dbReference>
<evidence type="ECO:0000256" key="7">
    <source>
        <dbReference type="ARBA" id="ARBA00022691"/>
    </source>
</evidence>
<dbReference type="InterPro" id="IPR013917">
    <property type="entry name" value="tRNA_wybutosine-synth"/>
</dbReference>
<keyword evidence="9" id="KW-0479">Metal-binding</keyword>
<keyword evidence="19" id="KW-0812">Transmembrane</keyword>
<keyword evidence="13" id="KW-0456">Lyase</keyword>
<keyword evidence="11" id="KW-0408">Iron</keyword>
<dbReference type="UniPathway" id="UPA00375"/>
<dbReference type="InterPro" id="IPR034556">
    <property type="entry name" value="tRNA_wybutosine-synthase"/>
</dbReference>
<dbReference type="PRINTS" id="PR00369">
    <property type="entry name" value="FLAVODOXIN"/>
</dbReference>
<evidence type="ECO:0000256" key="5">
    <source>
        <dbReference type="ARBA" id="ARBA00017596"/>
    </source>
</evidence>
<dbReference type="PROSITE" id="PS51918">
    <property type="entry name" value="RADICAL_SAM"/>
    <property type="match status" value="1"/>
</dbReference>
<evidence type="ECO:0000256" key="13">
    <source>
        <dbReference type="ARBA" id="ARBA00023239"/>
    </source>
</evidence>
<dbReference type="SFLD" id="SFLDS00029">
    <property type="entry name" value="Radical_SAM"/>
    <property type="match status" value="1"/>
</dbReference>
<evidence type="ECO:0000256" key="18">
    <source>
        <dbReference type="ARBA" id="ARBA00082357"/>
    </source>
</evidence>
<comment type="function">
    <text evidence="14">Probable component of the wybutosine biosynthesis pathway. Wybutosine is a hyper modified guanosine with a tricyclic base found at the 3'-position adjacent to the anticodon of eukaryotic phenylalanine tRNA. Catalyzes the condensation of N-methylguanine with 2 carbon atoms from pyruvate to form the tricyclic 4-demethylwyosine, an intermediate in wybutosine biosynthesis.</text>
</comment>
<evidence type="ECO:0000256" key="6">
    <source>
        <dbReference type="ARBA" id="ARBA00022485"/>
    </source>
</evidence>
<dbReference type="Pfam" id="PF00258">
    <property type="entry name" value="Flavodoxin_1"/>
    <property type="match status" value="1"/>
</dbReference>
<evidence type="ECO:0000256" key="14">
    <source>
        <dbReference type="ARBA" id="ARBA00025368"/>
    </source>
</evidence>
<evidence type="ECO:0000256" key="19">
    <source>
        <dbReference type="SAM" id="Phobius"/>
    </source>
</evidence>
<dbReference type="InterPro" id="IPR007197">
    <property type="entry name" value="rSAM"/>
</dbReference>
<dbReference type="GO" id="GO:0102521">
    <property type="term" value="F:tRNA-4-demethylwyosine synthase activity"/>
    <property type="evidence" value="ECO:0007669"/>
    <property type="project" value="UniProtKB-EC"/>
</dbReference>
<protein>
    <recommendedName>
        <fullName evidence="5">S-adenosyl-L-methionine-dependent tRNA 4-demethylwyosine synthase TYW1</fullName>
        <ecNumber evidence="4">4.1.3.44</ecNumber>
    </recommendedName>
    <alternativeName>
        <fullName evidence="18">Radical S-adenosyl methionine and flavodoxin domain-containing protein 1</fullName>
    </alternativeName>
    <alternativeName>
        <fullName evidence="16">tRNA wybutosine-synthesizing protein 1 homolog</fullName>
    </alternativeName>
    <alternativeName>
        <fullName evidence="17">tRNA-yW-synthesizing protein</fullName>
    </alternativeName>
</protein>
<dbReference type="EMBL" id="JYDS01000002">
    <property type="protein sequence ID" value="KRZ34683.1"/>
    <property type="molecule type" value="Genomic_DNA"/>
</dbReference>
<evidence type="ECO:0000256" key="16">
    <source>
        <dbReference type="ARBA" id="ARBA00078095"/>
    </source>
</evidence>
<dbReference type="InterPro" id="IPR008254">
    <property type="entry name" value="Flavodoxin/NO_synth"/>
</dbReference>
<keyword evidence="10" id="KW-0547">Nucleotide-binding</keyword>
<evidence type="ECO:0000256" key="17">
    <source>
        <dbReference type="ARBA" id="ARBA00081169"/>
    </source>
</evidence>
<dbReference type="Pfam" id="PF04055">
    <property type="entry name" value="Radical_SAM"/>
    <property type="match status" value="1"/>
</dbReference>
<keyword evidence="6" id="KW-0004">4Fe-4S</keyword>
<evidence type="ECO:0000256" key="2">
    <source>
        <dbReference type="ARBA" id="ARBA00004797"/>
    </source>
</evidence>
<dbReference type="SUPFAM" id="SSF52218">
    <property type="entry name" value="Flavoproteins"/>
    <property type="match status" value="1"/>
</dbReference>
<dbReference type="GO" id="GO:0051539">
    <property type="term" value="F:4 iron, 4 sulfur cluster binding"/>
    <property type="evidence" value="ECO:0007669"/>
    <property type="project" value="UniProtKB-KW"/>
</dbReference>
<dbReference type="Gene3D" id="3.40.50.360">
    <property type="match status" value="1"/>
</dbReference>
<dbReference type="GO" id="GO:0010181">
    <property type="term" value="F:FMN binding"/>
    <property type="evidence" value="ECO:0007669"/>
    <property type="project" value="InterPro"/>
</dbReference>
<dbReference type="GO" id="GO:0031591">
    <property type="term" value="P:wybutosine biosynthetic process"/>
    <property type="evidence" value="ECO:0007669"/>
    <property type="project" value="TreeGrafter"/>
</dbReference>
<comment type="catalytic activity">
    <reaction evidence="15">
        <text>N(1)-methylguanosine(37) in tRNA(Phe) + pyruvate + S-adenosyl-L-methionine = 4-demethylwyosine(37) in tRNA(Phe) + 5'-deoxyadenosine + L-methionine + CO2 + H2O</text>
        <dbReference type="Rhea" id="RHEA:36347"/>
        <dbReference type="Rhea" id="RHEA-COMP:10164"/>
        <dbReference type="Rhea" id="RHEA-COMP:10165"/>
        <dbReference type="ChEBI" id="CHEBI:15361"/>
        <dbReference type="ChEBI" id="CHEBI:15377"/>
        <dbReference type="ChEBI" id="CHEBI:16526"/>
        <dbReference type="ChEBI" id="CHEBI:17319"/>
        <dbReference type="ChEBI" id="CHEBI:57844"/>
        <dbReference type="ChEBI" id="CHEBI:59789"/>
        <dbReference type="ChEBI" id="CHEBI:64315"/>
        <dbReference type="ChEBI" id="CHEBI:73542"/>
        <dbReference type="EC" id="4.1.3.44"/>
    </reaction>
</comment>
<comment type="pathway">
    <text evidence="2">tRNA modification; wybutosine-tRNA(Phe) biosynthesis.</text>
</comment>
<evidence type="ECO:0000256" key="12">
    <source>
        <dbReference type="ARBA" id="ARBA00023014"/>
    </source>
</evidence>
<comment type="cofactor">
    <cofactor evidence="1">
        <name>[4Fe-4S] cluster</name>
        <dbReference type="ChEBI" id="CHEBI:49883"/>
    </cofactor>
</comment>
<sequence length="794" mass="92198">LYSNKLCHVELDNTENIWKAYYKMFERILHVFSPSDMITFNLCESVLIIVGISTALIVILLYIIMKKKEKEEHREDVKIFFASQSGNAQKLAYNLHSRLKSTFSTAVFDLQHYDPEGHLENEQAVCIFIVSTYVDGQCPEKCRWFFKWLEECVSDFRVQKSILSNLRFAVFGLGDKAYRSTFNKRSVNWGRFRLLFRVHQRDFLAGGVVEIQRLYFKNWIAEHIFISFAYKLTTIISFLPFGIGAIFVENIIIRETNFRQSPFQGGIFGRGILSRYCHCGQLNWISIFQIFFTIINNCIIGHAVFCGNVAINLSKHLLLLKANNILPLYLTEEDNFDHIQSDFFKWSLQLIKYLEDCSSKFSSVHDNKRVSVWHDENENSSDAEDAENSANNVGDIEDICERYELMHFTNVTNDSDKIKEMLTPTLKKSLTKQGYHLVGTHSGVKICRWTKSMLRGRGGCYKHTFYGINSHQCMEMTPSLACANKCVFCWRHHSNPVGTEWKWKTDSAEKILFDSLEGHKKMVRQFRGVPGVKDARFEESSTVRHCALSLVGEPIMYPHINELISKMHSLNISTFLVTNAQFPSAIENLIPVTQLYLSVDAASKESLKEIDRPLFRDFWQRLMNSIDILRDKKQRTVYRLTLVNQYNMNEVSQYASLIKRGQPDFVEVKGVTYCGDSKNSKITMANVPWHADVVDFVQQLVFQLDDYEIAAEHEHSNCVLIAKLNVTIFKINGQWYTWIDYEKFFSLAERFKKDGISFTSYDYMAKTPDWALFGASQRGFDPEDQRWYRKSKDS</sequence>
<dbReference type="Proteomes" id="UP000054805">
    <property type="component" value="Unassembled WGS sequence"/>
</dbReference>
<keyword evidence="19" id="KW-0472">Membrane</keyword>
<feature type="domain" description="Radical SAM core" evidence="21">
    <location>
        <begin position="466"/>
        <end position="710"/>
    </location>
</feature>
<dbReference type="SFLD" id="SFLDG01071">
    <property type="entry name" value="tRNA_wybutosine-synthesizing"/>
    <property type="match status" value="1"/>
</dbReference>
<evidence type="ECO:0000256" key="11">
    <source>
        <dbReference type="ARBA" id="ARBA00023004"/>
    </source>
</evidence>
<evidence type="ECO:0000256" key="8">
    <source>
        <dbReference type="ARBA" id="ARBA00022694"/>
    </source>
</evidence>
<gene>
    <name evidence="22" type="primary">tyw1</name>
    <name evidence="22" type="ORF">T4B_10841</name>
</gene>
<dbReference type="Pfam" id="PF08608">
    <property type="entry name" value="Wyosine_form"/>
    <property type="match status" value="1"/>
</dbReference>
<evidence type="ECO:0000256" key="3">
    <source>
        <dbReference type="ARBA" id="ARBA00010115"/>
    </source>
</evidence>
<evidence type="ECO:0000256" key="10">
    <source>
        <dbReference type="ARBA" id="ARBA00022741"/>
    </source>
</evidence>
<dbReference type="PANTHER" id="PTHR13930:SF0">
    <property type="entry name" value="S-ADENOSYL-L-METHIONINE-DEPENDENT TRNA 4-DEMETHYLWYOSINE SYNTHASE TYW1-RELATED"/>
    <property type="match status" value="1"/>
</dbReference>
<accession>A0A0V1JI73</accession>
<feature type="domain" description="Flavodoxin-like" evidence="20">
    <location>
        <begin position="77"/>
        <end position="233"/>
    </location>
</feature>
<dbReference type="SUPFAM" id="SSF102114">
    <property type="entry name" value="Radical SAM enzymes"/>
    <property type="match status" value="1"/>
</dbReference>
<reference evidence="22 23" key="1">
    <citation type="submission" date="2015-01" db="EMBL/GenBank/DDBJ databases">
        <title>Evolution of Trichinella species and genotypes.</title>
        <authorList>
            <person name="Korhonen P.K."/>
            <person name="Edoardo P."/>
            <person name="Giuseppe L.R."/>
            <person name="Gasser R.B."/>
        </authorList>
    </citation>
    <scope>NUCLEOTIDE SEQUENCE [LARGE SCALE GENOMIC DNA]</scope>
    <source>
        <strain evidence="22">ISS588</strain>
    </source>
</reference>
<keyword evidence="19" id="KW-1133">Transmembrane helix</keyword>
<evidence type="ECO:0000259" key="20">
    <source>
        <dbReference type="PROSITE" id="PS50902"/>
    </source>
</evidence>
<dbReference type="SFLD" id="SFLDF00284">
    <property type="entry name" value="tRNA_wybutosine-synthesizing"/>
    <property type="match status" value="1"/>
</dbReference>
<evidence type="ECO:0000313" key="22">
    <source>
        <dbReference type="EMBL" id="KRZ34683.1"/>
    </source>
</evidence>
<keyword evidence="23" id="KW-1185">Reference proteome</keyword>
<evidence type="ECO:0000259" key="21">
    <source>
        <dbReference type="PROSITE" id="PS51918"/>
    </source>
</evidence>
<keyword evidence="8" id="KW-0819">tRNA processing</keyword>